<evidence type="ECO:0000313" key="2">
    <source>
        <dbReference type="EMBL" id="KAK8379606.1"/>
    </source>
</evidence>
<dbReference type="PROSITE" id="PS51257">
    <property type="entry name" value="PROKAR_LIPOPROTEIN"/>
    <property type="match status" value="1"/>
</dbReference>
<dbReference type="AlphaFoldDB" id="A0AAW0SWV1"/>
<feature type="compositionally biased region" description="Polar residues" evidence="1">
    <location>
        <begin position="201"/>
        <end position="214"/>
    </location>
</feature>
<name>A0AAW0SWV1_SCYPA</name>
<keyword evidence="3" id="KW-1185">Reference proteome</keyword>
<accession>A0AAW0SWV1</accession>
<feature type="region of interest" description="Disordered" evidence="1">
    <location>
        <begin position="170"/>
        <end position="214"/>
    </location>
</feature>
<evidence type="ECO:0000313" key="3">
    <source>
        <dbReference type="Proteomes" id="UP001487740"/>
    </source>
</evidence>
<organism evidence="2 3">
    <name type="scientific">Scylla paramamosain</name>
    <name type="common">Mud crab</name>
    <dbReference type="NCBI Taxonomy" id="85552"/>
    <lineage>
        <taxon>Eukaryota</taxon>
        <taxon>Metazoa</taxon>
        <taxon>Ecdysozoa</taxon>
        <taxon>Arthropoda</taxon>
        <taxon>Crustacea</taxon>
        <taxon>Multicrustacea</taxon>
        <taxon>Malacostraca</taxon>
        <taxon>Eumalacostraca</taxon>
        <taxon>Eucarida</taxon>
        <taxon>Decapoda</taxon>
        <taxon>Pleocyemata</taxon>
        <taxon>Brachyura</taxon>
        <taxon>Eubrachyura</taxon>
        <taxon>Portunoidea</taxon>
        <taxon>Portunidae</taxon>
        <taxon>Portuninae</taxon>
        <taxon>Scylla</taxon>
    </lineage>
</organism>
<gene>
    <name evidence="2" type="ORF">O3P69_019512</name>
</gene>
<sequence>MQKTGRKFPGLQCGKRFALAIPVVTCGCGVVTGHNITATNQLAIPVVTCGCGVVTGHNITATNQLAIPVVTCGCGVVTGHNITATNQLAIPVVTCGCGVVTGHNITATNQLAIPVVTCGCGVVTGHNITATNQLAIPVVTCGCGVVTGHNITATNQLAIPVVTCARSASSDGTPSVHPRLRPRVPAGPAATRSSVAMEDVTSGSNSKNSWEQQATPGVRTYTCDHCGKTHPHPHRVPRVPMRYKQLRSKGKIAVLKRALGYTGNTA</sequence>
<comment type="caution">
    <text evidence="2">The sequence shown here is derived from an EMBL/GenBank/DDBJ whole genome shotgun (WGS) entry which is preliminary data.</text>
</comment>
<reference evidence="2 3" key="1">
    <citation type="submission" date="2023-03" db="EMBL/GenBank/DDBJ databases">
        <title>High-quality genome of Scylla paramamosain provides insights in environmental adaptation.</title>
        <authorList>
            <person name="Zhang L."/>
        </authorList>
    </citation>
    <scope>NUCLEOTIDE SEQUENCE [LARGE SCALE GENOMIC DNA]</scope>
    <source>
        <strain evidence="2">LZ_2023a</strain>
        <tissue evidence="2">Muscle</tissue>
    </source>
</reference>
<protein>
    <submittedName>
        <fullName evidence="2">Uncharacterized protein</fullName>
    </submittedName>
</protein>
<proteinExistence type="predicted"/>
<dbReference type="EMBL" id="JARAKH010000043">
    <property type="protein sequence ID" value="KAK8379606.1"/>
    <property type="molecule type" value="Genomic_DNA"/>
</dbReference>
<evidence type="ECO:0000256" key="1">
    <source>
        <dbReference type="SAM" id="MobiDB-lite"/>
    </source>
</evidence>
<dbReference type="Proteomes" id="UP001487740">
    <property type="component" value="Unassembled WGS sequence"/>
</dbReference>